<dbReference type="OrthoDB" id="1108771at2759"/>
<evidence type="ECO:0000256" key="1">
    <source>
        <dbReference type="SAM" id="MobiDB-lite"/>
    </source>
</evidence>
<keyword evidence="3" id="KW-1185">Reference proteome</keyword>
<proteinExistence type="predicted"/>
<dbReference type="AlphaFoldDB" id="A0A6D2HTZ8"/>
<dbReference type="InterPro" id="IPR043502">
    <property type="entry name" value="DNA/RNA_pol_sf"/>
</dbReference>
<reference evidence="2" key="1">
    <citation type="submission" date="2020-01" db="EMBL/GenBank/DDBJ databases">
        <authorList>
            <person name="Mishra B."/>
        </authorList>
    </citation>
    <scope>NUCLEOTIDE SEQUENCE [LARGE SCALE GENOMIC DNA]</scope>
</reference>
<dbReference type="PANTHER" id="PTHR11439">
    <property type="entry name" value="GAG-POL-RELATED RETROTRANSPOSON"/>
    <property type="match status" value="1"/>
</dbReference>
<evidence type="ECO:0000313" key="3">
    <source>
        <dbReference type="Proteomes" id="UP000467841"/>
    </source>
</evidence>
<dbReference type="CDD" id="cd09272">
    <property type="entry name" value="RNase_HI_RT_Ty1"/>
    <property type="match status" value="1"/>
</dbReference>
<dbReference type="PANTHER" id="PTHR11439:SF524">
    <property type="entry name" value="RNA-DIRECTED DNA POLYMERASE, PROTEIN KINASE RLK-PELLE-DLSV FAMILY"/>
    <property type="match status" value="1"/>
</dbReference>
<gene>
    <name evidence="2" type="ORF">MERR_LOCUS7659</name>
</gene>
<dbReference type="SUPFAM" id="SSF56672">
    <property type="entry name" value="DNA/RNA polymerases"/>
    <property type="match status" value="1"/>
</dbReference>
<sequence length="430" mass="46966">MTPSWPNQAQWPNTWFMSPPWPTYPQPPTSSSPQPCSGLLGQNPRSAYISTHNPVAAQAPSSPTAPNSELIPTTLAHTFNTDTLAVPTDVGWYMDTGATAHLMTAQPGKISTLTPQADLPLITVGNGSLIPATAIGHASISSPLRSLLLKNDLTTRAPLIRCHSIGLLYAVTPPRHFSGTRMDSFWINGTTLPTFSIAPTCLIANHLSWSSSVPNLHQTRHCVYGSSDLPLHACTARTSFQCIETHSPLHKGTITQGLHITPSKTTTLTAYTDADWAGCPNTRRSTSSYCLYLGDNLILWSSKRQHTVSQSSAEAEYRGVANAVAELVWVRNLLLEIHYPITTTTLVYCDNVSAVYLSTNPIQHQRTKHVEIDIHFVCEKVALGQVRMLHKPSSHQYADIFTKGLPSALFQDFRSSLRVGEPHALTEGGY</sequence>
<evidence type="ECO:0000313" key="2">
    <source>
        <dbReference type="EMBL" id="CAA7020424.1"/>
    </source>
</evidence>
<dbReference type="EMBL" id="CACVBM020000554">
    <property type="protein sequence ID" value="CAA7020424.1"/>
    <property type="molecule type" value="Genomic_DNA"/>
</dbReference>
<accession>A0A6D2HTZ8</accession>
<feature type="compositionally biased region" description="Pro residues" evidence="1">
    <location>
        <begin position="19"/>
        <end position="30"/>
    </location>
</feature>
<dbReference type="Proteomes" id="UP000467841">
    <property type="component" value="Unassembled WGS sequence"/>
</dbReference>
<comment type="caution">
    <text evidence="2">The sequence shown here is derived from an EMBL/GenBank/DDBJ whole genome shotgun (WGS) entry which is preliminary data.</text>
</comment>
<protein>
    <recommendedName>
        <fullName evidence="4">Reverse transcriptase Ty1/copia-type domain-containing protein</fullName>
    </recommendedName>
</protein>
<organism evidence="2 3">
    <name type="scientific">Microthlaspi erraticum</name>
    <dbReference type="NCBI Taxonomy" id="1685480"/>
    <lineage>
        <taxon>Eukaryota</taxon>
        <taxon>Viridiplantae</taxon>
        <taxon>Streptophyta</taxon>
        <taxon>Embryophyta</taxon>
        <taxon>Tracheophyta</taxon>
        <taxon>Spermatophyta</taxon>
        <taxon>Magnoliopsida</taxon>
        <taxon>eudicotyledons</taxon>
        <taxon>Gunneridae</taxon>
        <taxon>Pentapetalae</taxon>
        <taxon>rosids</taxon>
        <taxon>malvids</taxon>
        <taxon>Brassicales</taxon>
        <taxon>Brassicaceae</taxon>
        <taxon>Coluteocarpeae</taxon>
        <taxon>Microthlaspi</taxon>
    </lineage>
</organism>
<feature type="region of interest" description="Disordered" evidence="1">
    <location>
        <begin position="17"/>
        <end position="43"/>
    </location>
</feature>
<name>A0A6D2HTZ8_9BRAS</name>
<evidence type="ECO:0008006" key="4">
    <source>
        <dbReference type="Google" id="ProtNLM"/>
    </source>
</evidence>